<evidence type="ECO:0000313" key="3">
    <source>
        <dbReference type="Proteomes" id="UP000299102"/>
    </source>
</evidence>
<gene>
    <name evidence="2" type="ORF">EVAR_101082_1</name>
</gene>
<dbReference type="Proteomes" id="UP000299102">
    <property type="component" value="Unassembled WGS sequence"/>
</dbReference>
<feature type="region of interest" description="Disordered" evidence="1">
    <location>
        <begin position="57"/>
        <end position="86"/>
    </location>
</feature>
<organism evidence="2 3">
    <name type="scientific">Eumeta variegata</name>
    <name type="common">Bagworm moth</name>
    <name type="synonym">Eumeta japonica</name>
    <dbReference type="NCBI Taxonomy" id="151549"/>
    <lineage>
        <taxon>Eukaryota</taxon>
        <taxon>Metazoa</taxon>
        <taxon>Ecdysozoa</taxon>
        <taxon>Arthropoda</taxon>
        <taxon>Hexapoda</taxon>
        <taxon>Insecta</taxon>
        <taxon>Pterygota</taxon>
        <taxon>Neoptera</taxon>
        <taxon>Endopterygota</taxon>
        <taxon>Lepidoptera</taxon>
        <taxon>Glossata</taxon>
        <taxon>Ditrysia</taxon>
        <taxon>Tineoidea</taxon>
        <taxon>Psychidae</taxon>
        <taxon>Oiketicinae</taxon>
        <taxon>Eumeta</taxon>
    </lineage>
</organism>
<evidence type="ECO:0000313" key="2">
    <source>
        <dbReference type="EMBL" id="GBP97083.1"/>
    </source>
</evidence>
<protein>
    <submittedName>
        <fullName evidence="2">Uncharacterized protein</fullName>
    </submittedName>
</protein>
<comment type="caution">
    <text evidence="2">The sequence shown here is derived from an EMBL/GenBank/DDBJ whole genome shotgun (WGS) entry which is preliminary data.</text>
</comment>
<reference evidence="2 3" key="1">
    <citation type="journal article" date="2019" name="Commun. Biol.">
        <title>The bagworm genome reveals a unique fibroin gene that provides high tensile strength.</title>
        <authorList>
            <person name="Kono N."/>
            <person name="Nakamura H."/>
            <person name="Ohtoshi R."/>
            <person name="Tomita M."/>
            <person name="Numata K."/>
            <person name="Arakawa K."/>
        </authorList>
    </citation>
    <scope>NUCLEOTIDE SEQUENCE [LARGE SCALE GENOMIC DNA]</scope>
</reference>
<keyword evidence="3" id="KW-1185">Reference proteome</keyword>
<proteinExistence type="predicted"/>
<sequence length="86" mass="10011">MLAEYLLDDEPIDIVQLPQNLDELTDCEDIDDDILEDHDVLKEVSREVEFQYTTRTNNEEKVLSMHKSPPKKKSQTSSTLQLQNSF</sequence>
<feature type="compositionally biased region" description="Low complexity" evidence="1">
    <location>
        <begin position="75"/>
        <end position="86"/>
    </location>
</feature>
<dbReference type="AlphaFoldDB" id="A0A4C2ACJ6"/>
<evidence type="ECO:0000256" key="1">
    <source>
        <dbReference type="SAM" id="MobiDB-lite"/>
    </source>
</evidence>
<dbReference type="EMBL" id="BGZK01002865">
    <property type="protein sequence ID" value="GBP97083.1"/>
    <property type="molecule type" value="Genomic_DNA"/>
</dbReference>
<accession>A0A4C2ACJ6</accession>
<name>A0A4C2ACJ6_EUMVA</name>